<organism evidence="3 4">
    <name type="scientific">Gracilibacillus boraciitolerans JCM 21714</name>
    <dbReference type="NCBI Taxonomy" id="1298598"/>
    <lineage>
        <taxon>Bacteria</taxon>
        <taxon>Bacillati</taxon>
        <taxon>Bacillota</taxon>
        <taxon>Bacilli</taxon>
        <taxon>Bacillales</taxon>
        <taxon>Bacillaceae</taxon>
        <taxon>Gracilibacillus</taxon>
    </lineage>
</organism>
<dbReference type="Proteomes" id="UP000019102">
    <property type="component" value="Unassembled WGS sequence"/>
</dbReference>
<comment type="similarity">
    <text evidence="1">Belongs to the UPF0178 family.</text>
</comment>
<dbReference type="STRING" id="1298598.JCM21714_395"/>
<feature type="region of interest" description="Disordered" evidence="2">
    <location>
        <begin position="77"/>
        <end position="96"/>
    </location>
</feature>
<accession>W4VE59</accession>
<dbReference type="InterPro" id="IPR003791">
    <property type="entry name" value="UPF0178"/>
</dbReference>
<dbReference type="AlphaFoldDB" id="W4VE59"/>
<dbReference type="EMBL" id="BAVS01000001">
    <property type="protein sequence ID" value="GAE91446.1"/>
    <property type="molecule type" value="Genomic_DNA"/>
</dbReference>
<dbReference type="Pfam" id="PF02639">
    <property type="entry name" value="DUF188"/>
    <property type="match status" value="1"/>
</dbReference>
<keyword evidence="4" id="KW-1185">Reference proteome</keyword>
<gene>
    <name evidence="3" type="ORF">JCM21714_395</name>
</gene>
<evidence type="ECO:0000313" key="4">
    <source>
        <dbReference type="Proteomes" id="UP000019102"/>
    </source>
</evidence>
<protein>
    <submittedName>
        <fullName evidence="3">Uncharacterized protein</fullName>
    </submittedName>
</protein>
<sequence>MQEYPEHVSIKYVDDGADAADYRIVQLAGKKDLVITQDYGLASLCLEKDCIVLHHKGFRYTKEKMDQMLEERHINAQARKAGLRTKGPKKFSEEQRDSFRIKLRKLLDDI</sequence>
<dbReference type="PANTHER" id="PTHR35146:SF1">
    <property type="entry name" value="UPF0178 PROTEIN YAII"/>
    <property type="match status" value="1"/>
</dbReference>
<proteinExistence type="inferred from homology"/>
<evidence type="ECO:0000256" key="2">
    <source>
        <dbReference type="SAM" id="MobiDB-lite"/>
    </source>
</evidence>
<dbReference type="eggNOG" id="COG1671">
    <property type="taxonomic scope" value="Bacteria"/>
</dbReference>
<reference evidence="3 4" key="1">
    <citation type="journal article" date="2014" name="Genome Announc.">
        <title>Draft Genome Sequence of the Boron-Tolerant and Moderately Halotolerant Bacterium Gracilibacillus boraciitolerans JCM 21714T.</title>
        <authorList>
            <person name="Ahmed I."/>
            <person name="Oshima K."/>
            <person name="Suda W."/>
            <person name="Kitamura K."/>
            <person name="Iida T."/>
            <person name="Ohmori Y."/>
            <person name="Fujiwara T."/>
            <person name="Hattori M."/>
            <person name="Ohkuma M."/>
        </authorList>
    </citation>
    <scope>NUCLEOTIDE SEQUENCE [LARGE SCALE GENOMIC DNA]</scope>
    <source>
        <strain evidence="3 4">JCM 21714</strain>
    </source>
</reference>
<dbReference type="PANTHER" id="PTHR35146">
    <property type="entry name" value="UPF0178 PROTEIN YAII"/>
    <property type="match status" value="1"/>
</dbReference>
<name>W4VE59_9BACI</name>
<comment type="caution">
    <text evidence="3">The sequence shown here is derived from an EMBL/GenBank/DDBJ whole genome shotgun (WGS) entry which is preliminary data.</text>
</comment>
<evidence type="ECO:0000256" key="1">
    <source>
        <dbReference type="ARBA" id="ARBA00008522"/>
    </source>
</evidence>
<evidence type="ECO:0000313" key="3">
    <source>
        <dbReference type="EMBL" id="GAE91446.1"/>
    </source>
</evidence>